<feature type="region of interest" description="Disordered" evidence="4">
    <location>
        <begin position="159"/>
        <end position="192"/>
    </location>
</feature>
<proteinExistence type="predicted"/>
<accession>A3K1Z7</accession>
<reference evidence="6 7" key="1">
    <citation type="submission" date="2006-06" db="EMBL/GenBank/DDBJ databases">
        <authorList>
            <person name="Moran M.A."/>
            <person name="Ferriera S."/>
            <person name="Johnson J."/>
            <person name="Kravitz S."/>
            <person name="Beeson K."/>
            <person name="Sutton G."/>
            <person name="Rogers Y.-H."/>
            <person name="Friedman R."/>
            <person name="Frazier M."/>
            <person name="Venter J.C."/>
        </authorList>
    </citation>
    <scope>NUCLEOTIDE SEQUENCE [LARGE SCALE GENOMIC DNA]</scope>
    <source>
        <strain evidence="6 7">E-37</strain>
    </source>
</reference>
<dbReference type="eggNOG" id="COG0740">
    <property type="taxonomic scope" value="Bacteria"/>
</dbReference>
<dbReference type="GO" id="GO:0006508">
    <property type="term" value="P:proteolysis"/>
    <property type="evidence" value="ECO:0007669"/>
    <property type="project" value="UniProtKB-KW"/>
</dbReference>
<keyword evidence="7" id="KW-1185">Reference proteome</keyword>
<dbReference type="NCBIfam" id="NF045541">
    <property type="entry name" value="scaf_prot_MCP2"/>
    <property type="match status" value="1"/>
</dbReference>
<gene>
    <name evidence="6" type="ORF">SSE37_04835</name>
</gene>
<dbReference type="Pfam" id="PF25209">
    <property type="entry name" value="Phage_capsid_4"/>
    <property type="match status" value="1"/>
</dbReference>
<evidence type="ECO:0000259" key="5">
    <source>
        <dbReference type="Pfam" id="PF04586"/>
    </source>
</evidence>
<evidence type="ECO:0000313" key="6">
    <source>
        <dbReference type="EMBL" id="EBA08943.1"/>
    </source>
</evidence>
<protein>
    <recommendedName>
        <fullName evidence="5">Prohead serine protease domain-containing protein</fullName>
    </recommendedName>
</protein>
<evidence type="ECO:0000256" key="4">
    <source>
        <dbReference type="SAM" id="MobiDB-lite"/>
    </source>
</evidence>
<organism evidence="6 7">
    <name type="scientific">Sagittula stellata (strain ATCC 700073 / DSM 11524 / E-37)</name>
    <dbReference type="NCBI Taxonomy" id="388399"/>
    <lineage>
        <taxon>Bacteria</taxon>
        <taxon>Pseudomonadati</taxon>
        <taxon>Pseudomonadota</taxon>
        <taxon>Alphaproteobacteria</taxon>
        <taxon>Rhodobacterales</taxon>
        <taxon>Roseobacteraceae</taxon>
        <taxon>Sagittula</taxon>
    </lineage>
</organism>
<keyword evidence="2" id="KW-0645">Protease</keyword>
<feature type="domain" description="Prohead serine protease" evidence="5">
    <location>
        <begin position="88"/>
        <end position="164"/>
    </location>
</feature>
<evidence type="ECO:0000256" key="1">
    <source>
        <dbReference type="ARBA" id="ARBA00022612"/>
    </source>
</evidence>
<keyword evidence="3" id="KW-0378">Hydrolase</keyword>
<evidence type="ECO:0000256" key="3">
    <source>
        <dbReference type="ARBA" id="ARBA00022801"/>
    </source>
</evidence>
<comment type="caution">
    <text evidence="6">The sequence shown here is derived from an EMBL/GenBank/DDBJ whole genome shotgun (WGS) entry which is preliminary data.</text>
</comment>
<evidence type="ECO:0000313" key="7">
    <source>
        <dbReference type="Proteomes" id="UP000005713"/>
    </source>
</evidence>
<dbReference type="Pfam" id="PF04586">
    <property type="entry name" value="Peptidase_S78"/>
    <property type="match status" value="1"/>
</dbReference>
<dbReference type="eggNOG" id="COG3740">
    <property type="taxonomic scope" value="Bacteria"/>
</dbReference>
<evidence type="ECO:0000256" key="2">
    <source>
        <dbReference type="ARBA" id="ARBA00022670"/>
    </source>
</evidence>
<dbReference type="NCBIfam" id="NF045540">
    <property type="entry name" value="scaf_prot_MCP1"/>
    <property type="match status" value="1"/>
</dbReference>
<name>A3K1Z7_SAGS3</name>
<dbReference type="GO" id="GO:0008233">
    <property type="term" value="F:peptidase activity"/>
    <property type="evidence" value="ECO:0007669"/>
    <property type="project" value="UniProtKB-KW"/>
</dbReference>
<dbReference type="EMBL" id="AAYA01000004">
    <property type="protein sequence ID" value="EBA08943.1"/>
    <property type="molecule type" value="Genomic_DNA"/>
</dbReference>
<keyword evidence="1" id="KW-1188">Viral release from host cell</keyword>
<sequence>MIQAAALQTLDLEARTVEVVFTTGALVNHWVWHKGDVRRMPTRIDVTPEAIDLAFLKASGPVLDSHQSWDSRAVIGVVEDAWVKNGEGRAVIRFADTEDVEPIWQRVSQGILRNVSAGFEVLEQEARTEDLDGGGEIEVIHFSKIRVVEISMCAVPADRGSRVQSDAGPPLSFGQVYRPGETADPSAQETPAPVAAQVQAADAAEDAIKGETDMADKTQSAAPVAPTPTPVDAAAIRQQAAQDERARIAGIDTVAQQLGADEALVTQAKEDGMSVDAFRTAAVDAFAAKAQADTRGIGGARQTATVQADAREKFVQGAELGVMARAGLGGERNEFTGLTLSELARQSLDLLGIRSPASRLDMVGMAFTQAGSHTTSDFAHILSSIAGKAALKGWEEAEETFQLWTSVGTLTDFKPTTRVGLGLLDALPEVVEGANYTYGTVGDRGEPITLATYGRLFRITRQAIINDDLSMLSSIPMKGGRAARRTIGNLVYGVLTGNPNMSDGTALFHADHNNLAGSGAAPSIATLSAGRTAMKTQKEREGGPSLNIRPAYILSPAALETDFDQLINSTVDPTATKGHAKNPVAGMAEVISDARLDDASATAWYLAANPAAFDTIEVAYLDGVQSPYIEQKTGWTSDGVELKVRIDAGVAPLDFRTMYKNAGA</sequence>
<dbReference type="Proteomes" id="UP000005713">
    <property type="component" value="Unassembled WGS sequence"/>
</dbReference>
<dbReference type="InterPro" id="IPR054613">
    <property type="entry name" value="Peptidase_S78_dom"/>
</dbReference>
<dbReference type="AlphaFoldDB" id="A3K1Z7"/>